<comment type="catalytic activity">
    <reaction evidence="4">
        <text>[thioredoxin]-disulfide + L-methionine + H2O = L-methionine (S)-S-oxide + [thioredoxin]-dithiol</text>
        <dbReference type="Rhea" id="RHEA:19993"/>
        <dbReference type="Rhea" id="RHEA-COMP:10698"/>
        <dbReference type="Rhea" id="RHEA-COMP:10700"/>
        <dbReference type="ChEBI" id="CHEBI:15377"/>
        <dbReference type="ChEBI" id="CHEBI:29950"/>
        <dbReference type="ChEBI" id="CHEBI:50058"/>
        <dbReference type="ChEBI" id="CHEBI:57844"/>
        <dbReference type="ChEBI" id="CHEBI:58772"/>
        <dbReference type="EC" id="1.8.4.11"/>
    </reaction>
</comment>
<dbReference type="GO" id="GO:0033744">
    <property type="term" value="F:L-methionine:thioredoxin-disulfide S-oxidoreductase activity"/>
    <property type="evidence" value="ECO:0007669"/>
    <property type="project" value="RHEA"/>
</dbReference>
<dbReference type="PANTHER" id="PTHR42799:SF13">
    <property type="entry name" value="PEPTIDE METHIONINE SULFOXIDE REDUCTASE"/>
    <property type="match status" value="1"/>
</dbReference>
<organism evidence="6 7">
    <name type="scientific">Radiobacillus deserti</name>
    <dbReference type="NCBI Taxonomy" id="2594883"/>
    <lineage>
        <taxon>Bacteria</taxon>
        <taxon>Bacillati</taxon>
        <taxon>Bacillota</taxon>
        <taxon>Bacilli</taxon>
        <taxon>Bacillales</taxon>
        <taxon>Bacillaceae</taxon>
        <taxon>Radiobacillus</taxon>
    </lineage>
</organism>
<dbReference type="SUPFAM" id="SSF55068">
    <property type="entry name" value="Peptide methionine sulfoxide reductase"/>
    <property type="match status" value="1"/>
</dbReference>
<comment type="catalytic activity">
    <reaction evidence="3">
        <text>L-methionyl-[protein] + [thioredoxin]-disulfide + H2O = L-methionyl-(S)-S-oxide-[protein] + [thioredoxin]-dithiol</text>
        <dbReference type="Rhea" id="RHEA:14217"/>
        <dbReference type="Rhea" id="RHEA-COMP:10698"/>
        <dbReference type="Rhea" id="RHEA-COMP:10700"/>
        <dbReference type="Rhea" id="RHEA-COMP:12313"/>
        <dbReference type="Rhea" id="RHEA-COMP:12315"/>
        <dbReference type="ChEBI" id="CHEBI:15377"/>
        <dbReference type="ChEBI" id="CHEBI:16044"/>
        <dbReference type="ChEBI" id="CHEBI:29950"/>
        <dbReference type="ChEBI" id="CHEBI:44120"/>
        <dbReference type="ChEBI" id="CHEBI:50058"/>
        <dbReference type="EC" id="1.8.4.11"/>
    </reaction>
</comment>
<gene>
    <name evidence="6" type="primary">msrA</name>
    <name evidence="6" type="ORF">FN924_06540</name>
</gene>
<dbReference type="InterPro" id="IPR036509">
    <property type="entry name" value="Met_Sox_Rdtase_MsrA_sf"/>
</dbReference>
<dbReference type="InterPro" id="IPR050162">
    <property type="entry name" value="MsrA_MetSO_reductase"/>
</dbReference>
<dbReference type="RefSeq" id="WP_143892835.1">
    <property type="nucleotide sequence ID" value="NZ_CP041666.1"/>
</dbReference>
<evidence type="ECO:0000256" key="3">
    <source>
        <dbReference type="ARBA" id="ARBA00047806"/>
    </source>
</evidence>
<dbReference type="EC" id="1.8.4.11" evidence="1"/>
<dbReference type="GO" id="GO:0008113">
    <property type="term" value="F:peptide-methionine (S)-S-oxide reductase activity"/>
    <property type="evidence" value="ECO:0007669"/>
    <property type="project" value="UniProtKB-EC"/>
</dbReference>
<evidence type="ECO:0000256" key="2">
    <source>
        <dbReference type="ARBA" id="ARBA00023002"/>
    </source>
</evidence>
<dbReference type="AlphaFoldDB" id="A0A516KEL9"/>
<dbReference type="InterPro" id="IPR002569">
    <property type="entry name" value="Met_Sox_Rdtase_MsrA_dom"/>
</dbReference>
<dbReference type="Gene3D" id="3.30.1060.10">
    <property type="entry name" value="Peptide methionine sulphoxide reductase MsrA"/>
    <property type="match status" value="1"/>
</dbReference>
<dbReference type="Proteomes" id="UP000315215">
    <property type="component" value="Chromosome"/>
</dbReference>
<sequence>MNDNPQVTNKQKATLGMGCFWGPDSLFGSLPGVIQTKVGFAGGTTLDPTYRQMGDHTETVQIVFDADRISYQELLHVFWGNHNAIKDRFYKERQYISILLYHSNAQKDIAEEVKKEWEDKLNGDIQTEFQAFQVFYRAEDHHQKYNLKRFKKATEIIRELFPVEEDFVQSTIVARLNGFVKEHGKMSEIKQEIEQWNLSDEKKRELLLLLNRIKW</sequence>
<evidence type="ECO:0000256" key="4">
    <source>
        <dbReference type="ARBA" id="ARBA00048782"/>
    </source>
</evidence>
<dbReference type="OrthoDB" id="4174719at2"/>
<reference evidence="6 7" key="1">
    <citation type="submission" date="2019-07" db="EMBL/GenBank/DDBJ databases">
        <authorList>
            <person name="Li J."/>
        </authorList>
    </citation>
    <scope>NUCLEOTIDE SEQUENCE [LARGE SCALE GENOMIC DNA]</scope>
    <source>
        <strain evidence="6 7">TKL69</strain>
    </source>
</reference>
<proteinExistence type="predicted"/>
<dbReference type="GO" id="GO:0034599">
    <property type="term" value="P:cellular response to oxidative stress"/>
    <property type="evidence" value="ECO:0007669"/>
    <property type="project" value="TreeGrafter"/>
</dbReference>
<protein>
    <recommendedName>
        <fullName evidence="1">peptide-methionine (S)-S-oxide reductase</fullName>
        <ecNumber evidence="1">1.8.4.11</ecNumber>
    </recommendedName>
</protein>
<dbReference type="Pfam" id="PF01625">
    <property type="entry name" value="PMSR"/>
    <property type="match status" value="1"/>
</dbReference>
<keyword evidence="7" id="KW-1185">Reference proteome</keyword>
<evidence type="ECO:0000256" key="1">
    <source>
        <dbReference type="ARBA" id="ARBA00012502"/>
    </source>
</evidence>
<keyword evidence="2 6" id="KW-0560">Oxidoreductase</keyword>
<accession>A0A516KEL9</accession>
<dbReference type="NCBIfam" id="TIGR00401">
    <property type="entry name" value="msrA"/>
    <property type="match status" value="1"/>
</dbReference>
<evidence type="ECO:0000259" key="5">
    <source>
        <dbReference type="Pfam" id="PF01625"/>
    </source>
</evidence>
<dbReference type="PANTHER" id="PTHR42799">
    <property type="entry name" value="MITOCHONDRIAL PEPTIDE METHIONINE SULFOXIDE REDUCTASE"/>
    <property type="match status" value="1"/>
</dbReference>
<feature type="domain" description="Peptide methionine sulphoxide reductase MsrA" evidence="5">
    <location>
        <begin position="12"/>
        <end position="150"/>
    </location>
</feature>
<dbReference type="EMBL" id="CP041666">
    <property type="protein sequence ID" value="QDP39852.1"/>
    <property type="molecule type" value="Genomic_DNA"/>
</dbReference>
<dbReference type="GO" id="GO:0005737">
    <property type="term" value="C:cytoplasm"/>
    <property type="evidence" value="ECO:0007669"/>
    <property type="project" value="TreeGrafter"/>
</dbReference>
<evidence type="ECO:0000313" key="7">
    <source>
        <dbReference type="Proteomes" id="UP000315215"/>
    </source>
</evidence>
<dbReference type="KEGG" id="aqt:FN924_06540"/>
<evidence type="ECO:0000313" key="6">
    <source>
        <dbReference type="EMBL" id="QDP39852.1"/>
    </source>
</evidence>
<name>A0A516KEL9_9BACI</name>